<reference evidence="6" key="1">
    <citation type="submission" date="2018-05" db="EMBL/GenBank/DDBJ databases">
        <title>Luteimonas pekinense sp. nov., isolated from human Meibomian gland secretions, Beijing, China.</title>
        <authorList>
            <person name="Wen T."/>
            <person name="Bai H."/>
            <person name="Lv H."/>
        </authorList>
    </citation>
    <scope>NUCLEOTIDE SEQUENCE [LARGE SCALE GENOMIC DNA]</scope>
    <source>
        <strain evidence="6">83-4</strain>
    </source>
</reference>
<gene>
    <name evidence="5" type="ORF">DCD74_10035</name>
</gene>
<keyword evidence="6" id="KW-1185">Reference proteome</keyword>
<accession>A0A344J7G2</accession>
<dbReference type="GO" id="GO:0016020">
    <property type="term" value="C:membrane"/>
    <property type="evidence" value="ECO:0007669"/>
    <property type="project" value="InterPro"/>
</dbReference>
<evidence type="ECO:0000256" key="1">
    <source>
        <dbReference type="ARBA" id="ARBA00010634"/>
    </source>
</evidence>
<dbReference type="PRINTS" id="PR01805">
    <property type="entry name" value="VACJLIPOPROT"/>
</dbReference>
<evidence type="ECO:0000313" key="6">
    <source>
        <dbReference type="Proteomes" id="UP000251842"/>
    </source>
</evidence>
<evidence type="ECO:0000256" key="3">
    <source>
        <dbReference type="SAM" id="MobiDB-lite"/>
    </source>
</evidence>
<dbReference type="GO" id="GO:0120010">
    <property type="term" value="P:intermembrane phospholipid transfer"/>
    <property type="evidence" value="ECO:0007669"/>
    <property type="project" value="TreeGrafter"/>
</dbReference>
<dbReference type="PANTHER" id="PTHR30035:SF3">
    <property type="entry name" value="INTERMEMBRANE PHOSPHOLIPID TRANSPORT SYSTEM LIPOPROTEIN MLAA"/>
    <property type="match status" value="1"/>
</dbReference>
<proteinExistence type="inferred from homology"/>
<dbReference type="RefSeq" id="WP_112927184.1">
    <property type="nucleotide sequence ID" value="NZ_CP029556.1"/>
</dbReference>
<keyword evidence="2 4" id="KW-0732">Signal</keyword>
<organism evidence="5 6">
    <name type="scientific">Solilutibacter oculi</name>
    <dbReference type="NCBI Taxonomy" id="2698682"/>
    <lineage>
        <taxon>Bacteria</taxon>
        <taxon>Pseudomonadati</taxon>
        <taxon>Pseudomonadota</taxon>
        <taxon>Gammaproteobacteria</taxon>
        <taxon>Lysobacterales</taxon>
        <taxon>Lysobacteraceae</taxon>
        <taxon>Solilutibacter</taxon>
    </lineage>
</organism>
<dbReference type="EMBL" id="CP029556">
    <property type="protein sequence ID" value="AXA84972.1"/>
    <property type="molecule type" value="Genomic_DNA"/>
</dbReference>
<evidence type="ECO:0000256" key="2">
    <source>
        <dbReference type="ARBA" id="ARBA00022729"/>
    </source>
</evidence>
<dbReference type="OrthoDB" id="9785326at2"/>
<dbReference type="KEGG" id="lue:DCD74_10035"/>
<dbReference type="Pfam" id="PF04333">
    <property type="entry name" value="MlaA"/>
    <property type="match status" value="1"/>
</dbReference>
<feature type="region of interest" description="Disordered" evidence="3">
    <location>
        <begin position="67"/>
        <end position="89"/>
    </location>
</feature>
<dbReference type="InterPro" id="IPR007428">
    <property type="entry name" value="MlaA"/>
</dbReference>
<feature type="chain" id="PRO_5016921908" description="VacJ family lipoprotein" evidence="4">
    <location>
        <begin position="22"/>
        <end position="358"/>
    </location>
</feature>
<feature type="compositionally biased region" description="Low complexity" evidence="3">
    <location>
        <begin position="76"/>
        <end position="89"/>
    </location>
</feature>
<dbReference type="Proteomes" id="UP000251842">
    <property type="component" value="Chromosome"/>
</dbReference>
<sequence length="358" mass="38567">MNSPHRPATLLAFALLLSACAAQTVRAPDAPAVVDAGSVDTIATPNGHAPEADTTATTATVATVDAEASSDTPASADGGDAQAATEATAAVTPPVTAAEDDFNALYGNSEYDPVADPTLPPGVKVAPSYDPWEPYNRRVHALNNFIDRSLATPAARVYMKVVPRPLRLGVSNFFNNLGQPGSAVNALLQGRPKDSAIALLRFSVNFTIGVGGVFDPATRMNIPYRDEDFGQTLAVWGWRQSRYLELPLFGPRTVRDVFGMAGDAPLSPLGHVTDARTVTGIRGLQLLDIRSRLFSIDAMREGAADEYALYRDAWLQRRNYQIMSDLREAEDKQENLPDYLREVPDNPRIPADAIPINP</sequence>
<dbReference type="PANTHER" id="PTHR30035">
    <property type="entry name" value="LIPOPROTEIN VACJ-RELATED"/>
    <property type="match status" value="1"/>
</dbReference>
<feature type="signal peptide" evidence="4">
    <location>
        <begin position="1"/>
        <end position="21"/>
    </location>
</feature>
<evidence type="ECO:0000313" key="5">
    <source>
        <dbReference type="EMBL" id="AXA84972.1"/>
    </source>
</evidence>
<protein>
    <recommendedName>
        <fullName evidence="7">VacJ family lipoprotein</fullName>
    </recommendedName>
</protein>
<evidence type="ECO:0008006" key="7">
    <source>
        <dbReference type="Google" id="ProtNLM"/>
    </source>
</evidence>
<name>A0A344J7G2_9GAMM</name>
<evidence type="ECO:0000256" key="4">
    <source>
        <dbReference type="SAM" id="SignalP"/>
    </source>
</evidence>
<dbReference type="PROSITE" id="PS51257">
    <property type="entry name" value="PROKAR_LIPOPROTEIN"/>
    <property type="match status" value="1"/>
</dbReference>
<dbReference type="AlphaFoldDB" id="A0A344J7G2"/>
<comment type="similarity">
    <text evidence="1">Belongs to the MlaA family.</text>
</comment>